<dbReference type="InterPro" id="IPR015720">
    <property type="entry name" value="Emp24-like"/>
</dbReference>
<protein>
    <submittedName>
        <fullName evidence="12">Transmembrane emp24 domain-containing protein p24delta3-like</fullName>
    </submittedName>
</protein>
<dbReference type="PANTHER" id="PTHR22811">
    <property type="entry name" value="TRANSMEMBRANE EMP24 DOMAIN-CONTAINING PROTEIN"/>
    <property type="match status" value="1"/>
</dbReference>
<evidence type="ECO:0000256" key="1">
    <source>
        <dbReference type="ARBA" id="ARBA00004479"/>
    </source>
</evidence>
<evidence type="ECO:0000313" key="12">
    <source>
        <dbReference type="EMBL" id="JAC64129.1"/>
    </source>
</evidence>
<evidence type="ECO:0000256" key="9">
    <source>
        <dbReference type="SAM" id="Phobius"/>
    </source>
</evidence>
<dbReference type="EMBL" id="GBEZ01022721">
    <property type="protein sequence ID" value="JAC64129.1"/>
    <property type="molecule type" value="Transcribed_RNA"/>
</dbReference>
<keyword evidence="5 9" id="KW-1133">Transmembrane helix</keyword>
<dbReference type="Pfam" id="PF01105">
    <property type="entry name" value="EMP24_GP25L"/>
    <property type="match status" value="1"/>
</dbReference>
<keyword evidence="6 9" id="KW-0472">Membrane</keyword>
<evidence type="ECO:0000256" key="6">
    <source>
        <dbReference type="ARBA" id="ARBA00023136"/>
    </source>
</evidence>
<dbReference type="AlphaFoldDB" id="A0A061R0B5"/>
<evidence type="ECO:0000256" key="3">
    <source>
        <dbReference type="ARBA" id="ARBA00022692"/>
    </source>
</evidence>
<name>A0A061R0B5_9CHLO</name>
<evidence type="ECO:0000256" key="10">
    <source>
        <dbReference type="SAM" id="SignalP"/>
    </source>
</evidence>
<gene>
    <name evidence="12" type="ORF">TSPGSL018_18996</name>
</gene>
<comment type="similarity">
    <text evidence="2 7">Belongs to the EMP24/GP25L family.</text>
</comment>
<feature type="chain" id="PRO_5001605488" evidence="10">
    <location>
        <begin position="18"/>
        <end position="197"/>
    </location>
</feature>
<dbReference type="InterPro" id="IPR009038">
    <property type="entry name" value="GOLD_dom"/>
</dbReference>
<evidence type="ECO:0000259" key="11">
    <source>
        <dbReference type="PROSITE" id="PS50866"/>
    </source>
</evidence>
<keyword evidence="4 10" id="KW-0732">Signal</keyword>
<accession>A0A061R0B5</accession>
<reference evidence="12" key="1">
    <citation type="submission" date="2014-05" db="EMBL/GenBank/DDBJ databases">
        <title>The transcriptome of the halophilic microalga Tetraselmis sp. GSL018 isolated from the Great Salt Lake, Utah.</title>
        <authorList>
            <person name="Jinkerson R.E."/>
            <person name="D'Adamo S."/>
            <person name="Posewitz M.C."/>
        </authorList>
    </citation>
    <scope>NUCLEOTIDE SEQUENCE</scope>
    <source>
        <strain evidence="12">GSL018</strain>
    </source>
</reference>
<evidence type="ECO:0000256" key="4">
    <source>
        <dbReference type="ARBA" id="ARBA00022729"/>
    </source>
</evidence>
<comment type="subcellular location">
    <subcellularLocation>
        <location evidence="1 7">Membrane</location>
        <topology evidence="1 7">Single-pass type I membrane protein</topology>
    </subcellularLocation>
</comment>
<evidence type="ECO:0000256" key="2">
    <source>
        <dbReference type="ARBA" id="ARBA00007104"/>
    </source>
</evidence>
<feature type="signal peptide" evidence="10">
    <location>
        <begin position="1"/>
        <end position="17"/>
    </location>
</feature>
<evidence type="ECO:0000256" key="5">
    <source>
        <dbReference type="ARBA" id="ARBA00022989"/>
    </source>
</evidence>
<feature type="non-terminal residue" evidence="12">
    <location>
        <position position="197"/>
    </location>
</feature>
<dbReference type="SMART" id="SM01190">
    <property type="entry name" value="EMP24_GP25L"/>
    <property type="match status" value="1"/>
</dbReference>
<evidence type="ECO:0000256" key="8">
    <source>
        <dbReference type="SAM" id="Coils"/>
    </source>
</evidence>
<feature type="coiled-coil region" evidence="8">
    <location>
        <begin position="135"/>
        <end position="162"/>
    </location>
</feature>
<keyword evidence="8" id="KW-0175">Coiled coil</keyword>
<evidence type="ECO:0000256" key="7">
    <source>
        <dbReference type="RuleBase" id="RU003827"/>
    </source>
</evidence>
<feature type="transmembrane region" description="Helical" evidence="9">
    <location>
        <begin position="177"/>
        <end position="196"/>
    </location>
</feature>
<organism evidence="12">
    <name type="scientific">Tetraselmis sp. GSL018</name>
    <dbReference type="NCBI Taxonomy" id="582737"/>
    <lineage>
        <taxon>Eukaryota</taxon>
        <taxon>Viridiplantae</taxon>
        <taxon>Chlorophyta</taxon>
        <taxon>core chlorophytes</taxon>
        <taxon>Chlorodendrophyceae</taxon>
        <taxon>Chlorodendrales</taxon>
        <taxon>Chlorodendraceae</taxon>
        <taxon>Tetraselmis</taxon>
    </lineage>
</organism>
<dbReference type="PROSITE" id="PS50866">
    <property type="entry name" value="GOLD"/>
    <property type="match status" value="1"/>
</dbReference>
<proteinExistence type="inferred from homology"/>
<sequence>MLRQLLLSLVVFTKLLGLKTVTCMEFDMTYQTKCVMEEINKDTLVLGEYSAFLKDDTTTEATVDVKVEDPHGAVLHEESSKSSGTFAFTAKQNGDYKTCFTAKDMAAAQNIKIQLDVKTGVAAKDWDQIAKKSNLNAMAMELQRLEEVVREVHREMLDMRGREEEMRNLNEATNSRVAWFSIVSLMICIGVGVWQLV</sequence>
<feature type="domain" description="GOLD" evidence="11">
    <location>
        <begin position="32"/>
        <end position="119"/>
    </location>
</feature>
<keyword evidence="3 7" id="KW-0812">Transmembrane</keyword>
<dbReference type="GO" id="GO:0016020">
    <property type="term" value="C:membrane"/>
    <property type="evidence" value="ECO:0007669"/>
    <property type="project" value="UniProtKB-SubCell"/>
</dbReference>